<dbReference type="PANTHER" id="PTHR30543:SF21">
    <property type="entry name" value="NAD(P)H-DEPENDENT FMN REDUCTASE LOT6"/>
    <property type="match status" value="1"/>
</dbReference>
<accession>A0ABW7RKN2</accession>
<dbReference type="Proteomes" id="UP001610990">
    <property type="component" value="Unassembled WGS sequence"/>
</dbReference>
<reference evidence="2 3" key="1">
    <citation type="submission" date="2024-10" db="EMBL/GenBank/DDBJ databases">
        <title>The Natural Products Discovery Center: Release of the First 8490 Sequenced Strains for Exploring Actinobacteria Biosynthetic Diversity.</title>
        <authorList>
            <person name="Kalkreuter E."/>
            <person name="Kautsar S.A."/>
            <person name="Yang D."/>
            <person name="Bader C.D."/>
            <person name="Teijaro C.N."/>
            <person name="Fluegel L."/>
            <person name="Davis C.M."/>
            <person name="Simpson J.R."/>
            <person name="Lauterbach L."/>
            <person name="Steele A.D."/>
            <person name="Gui C."/>
            <person name="Meng S."/>
            <person name="Li G."/>
            <person name="Viehrig K."/>
            <person name="Ye F."/>
            <person name="Su P."/>
            <person name="Kiefer A.F."/>
            <person name="Nichols A."/>
            <person name="Cepeda A.J."/>
            <person name="Yan W."/>
            <person name="Fan B."/>
            <person name="Jiang Y."/>
            <person name="Adhikari A."/>
            <person name="Zheng C.-J."/>
            <person name="Schuster L."/>
            <person name="Cowan T.M."/>
            <person name="Smanski M.J."/>
            <person name="Chevrette M.G."/>
            <person name="De Carvalho L.P.S."/>
            <person name="Shen B."/>
        </authorList>
    </citation>
    <scope>NUCLEOTIDE SEQUENCE [LARGE SCALE GENOMIC DNA]</scope>
    <source>
        <strain evidence="2 3">NPDC018013</strain>
    </source>
</reference>
<feature type="domain" description="NADPH-dependent FMN reductase-like" evidence="1">
    <location>
        <begin position="7"/>
        <end position="149"/>
    </location>
</feature>
<dbReference type="InterPro" id="IPR050712">
    <property type="entry name" value="NAD(P)H-dep_reductase"/>
</dbReference>
<evidence type="ECO:0000313" key="2">
    <source>
        <dbReference type="EMBL" id="MFH8588631.1"/>
    </source>
</evidence>
<dbReference type="EC" id="1.-.-.-" evidence="2"/>
<evidence type="ECO:0000313" key="3">
    <source>
        <dbReference type="Proteomes" id="UP001610990"/>
    </source>
</evidence>
<dbReference type="Pfam" id="PF03358">
    <property type="entry name" value="FMN_red"/>
    <property type="match status" value="1"/>
</dbReference>
<dbReference type="EMBL" id="JBIRGH010000025">
    <property type="protein sequence ID" value="MFH8588631.1"/>
    <property type="molecule type" value="Genomic_DNA"/>
</dbReference>
<proteinExistence type="predicted"/>
<gene>
    <name evidence="2" type="ORF">ACH4GP_30290</name>
</gene>
<name>A0ABW7RKN2_9ACTN</name>
<dbReference type="Gene3D" id="3.40.50.360">
    <property type="match status" value="1"/>
</dbReference>
<dbReference type="InterPro" id="IPR029039">
    <property type="entry name" value="Flavoprotein-like_sf"/>
</dbReference>
<dbReference type="PANTHER" id="PTHR30543">
    <property type="entry name" value="CHROMATE REDUCTASE"/>
    <property type="match status" value="1"/>
</dbReference>
<organism evidence="2 3">
    <name type="scientific">Streptomyces celluloflavus</name>
    <dbReference type="NCBI Taxonomy" id="58344"/>
    <lineage>
        <taxon>Bacteria</taxon>
        <taxon>Bacillati</taxon>
        <taxon>Actinomycetota</taxon>
        <taxon>Actinomycetes</taxon>
        <taxon>Kitasatosporales</taxon>
        <taxon>Streptomycetaceae</taxon>
        <taxon>Streptomyces</taxon>
    </lineage>
</organism>
<sequence length="184" mass="19122">MPTSHTVLISGSLRVGSTSDRTALWCAEQLQERGATTRTFTGGEIDFPFYRPGLSGTHPGLRDFLDELGRADGIVLVSPTYHGTVSGLLKNALDYVNDLDGPRPFLDGRTVGCVAVGAGTQGTASTLATLRTISHALRAWPTPLGVVVPHAGSLLPGDPPGGQGERLLAMLGQVLTLSPVPAAV</sequence>
<dbReference type="InterPro" id="IPR005025">
    <property type="entry name" value="FMN_Rdtase-like_dom"/>
</dbReference>
<comment type="caution">
    <text evidence="2">The sequence shown here is derived from an EMBL/GenBank/DDBJ whole genome shotgun (WGS) entry which is preliminary data.</text>
</comment>
<keyword evidence="3" id="KW-1185">Reference proteome</keyword>
<dbReference type="GO" id="GO:0016491">
    <property type="term" value="F:oxidoreductase activity"/>
    <property type="evidence" value="ECO:0007669"/>
    <property type="project" value="UniProtKB-KW"/>
</dbReference>
<dbReference type="SUPFAM" id="SSF52218">
    <property type="entry name" value="Flavoproteins"/>
    <property type="match status" value="1"/>
</dbReference>
<dbReference type="RefSeq" id="WP_397675589.1">
    <property type="nucleotide sequence ID" value="NZ_JBIRGH010000025.1"/>
</dbReference>
<keyword evidence="2" id="KW-0560">Oxidoreductase</keyword>
<evidence type="ECO:0000259" key="1">
    <source>
        <dbReference type="Pfam" id="PF03358"/>
    </source>
</evidence>
<protein>
    <submittedName>
        <fullName evidence="2">NADPH-dependent FMN reductase</fullName>
        <ecNumber evidence="2">1.-.-.-</ecNumber>
    </submittedName>
</protein>